<dbReference type="Gene3D" id="2.40.70.10">
    <property type="entry name" value="Acid Proteases"/>
    <property type="match status" value="1"/>
</dbReference>
<evidence type="ECO:0000313" key="2">
    <source>
        <dbReference type="EMBL" id="KAA1122423.1"/>
    </source>
</evidence>
<organism evidence="2 3">
    <name type="scientific">Puccinia graminis f. sp. tritici</name>
    <dbReference type="NCBI Taxonomy" id="56615"/>
    <lineage>
        <taxon>Eukaryota</taxon>
        <taxon>Fungi</taxon>
        <taxon>Dikarya</taxon>
        <taxon>Basidiomycota</taxon>
        <taxon>Pucciniomycotina</taxon>
        <taxon>Pucciniomycetes</taxon>
        <taxon>Pucciniales</taxon>
        <taxon>Pucciniaceae</taxon>
        <taxon>Puccinia</taxon>
    </lineage>
</organism>
<dbReference type="AlphaFoldDB" id="A0A5B0RBH9"/>
<dbReference type="EMBL" id="VDEP01000236">
    <property type="protein sequence ID" value="KAA1122423.1"/>
    <property type="molecule type" value="Genomic_DNA"/>
</dbReference>
<feature type="region of interest" description="Disordered" evidence="1">
    <location>
        <begin position="441"/>
        <end position="467"/>
    </location>
</feature>
<feature type="region of interest" description="Disordered" evidence="1">
    <location>
        <begin position="385"/>
        <end position="413"/>
    </location>
</feature>
<feature type="region of interest" description="Disordered" evidence="1">
    <location>
        <begin position="23"/>
        <end position="119"/>
    </location>
</feature>
<reference evidence="2 3" key="1">
    <citation type="submission" date="2019-05" db="EMBL/GenBank/DDBJ databases">
        <title>Emergence of the Ug99 lineage of the wheat stem rust pathogen through somatic hybridization.</title>
        <authorList>
            <person name="Li F."/>
            <person name="Upadhyaya N.M."/>
            <person name="Sperschneider J."/>
            <person name="Matny O."/>
            <person name="Nguyen-Phuc H."/>
            <person name="Mago R."/>
            <person name="Raley C."/>
            <person name="Miller M.E."/>
            <person name="Silverstein K.A.T."/>
            <person name="Henningsen E."/>
            <person name="Hirsch C.D."/>
            <person name="Visser B."/>
            <person name="Pretorius Z.A."/>
            <person name="Steffenson B.J."/>
            <person name="Schwessinger B."/>
            <person name="Dodds P.N."/>
            <person name="Figueroa M."/>
        </authorList>
    </citation>
    <scope>NUCLEOTIDE SEQUENCE [LARGE SCALE GENOMIC DNA]</scope>
    <source>
        <strain evidence="2 3">Ug99</strain>
    </source>
</reference>
<dbReference type="Proteomes" id="UP000325313">
    <property type="component" value="Unassembled WGS sequence"/>
</dbReference>
<evidence type="ECO:0008006" key="4">
    <source>
        <dbReference type="Google" id="ProtNLM"/>
    </source>
</evidence>
<evidence type="ECO:0000313" key="3">
    <source>
        <dbReference type="Proteomes" id="UP000325313"/>
    </source>
</evidence>
<dbReference type="InterPro" id="IPR021109">
    <property type="entry name" value="Peptidase_aspartic_dom_sf"/>
</dbReference>
<sequence>MLWPPFSPQGLRLTFAGAYESDPAVRKRHEVSKPYKAPATPPASARWVPKKASPAPASSEPLSDMEPEMELFDRTESTPEPEASGSQEPSQAAQQPKPSGSQQKVRFERGVSREHPDAAESVLKKISDLSVPGVTVSELMAISPTVAEGMKKWVSRRRVEIGSEELKVHSGTLVEGKEAADLGIDPKLYLCPLGYLSCFIGEDETLAAPLVDSGSQLNLISDSLAIKFNLSPRVNFTSAVYGINNQACELMGVAEDVPIRIGKTIIQSCHFWITRNDGPLILGRPFLMDIGATLAYSSQSGEKLIIPDAAGRNIEVSLCSTETGRWERDFPGQGRRAVLRGLITASQPPTRTPLQNGVQAGKPSACRGIPCRLACLRARPTLGRGHTAGRNPSRRAVYSPAEGFPSAGRGTRTSSIRRKPFRWTRYMYLVHRKETLPLDEVHVPRPSEGNPSALDEVHVPRPAEGSEGNPSAWTRYMYLIQRGRVSFRWTRYMYLVQRKGFLPLDEVHVPRPSGRVSFRWTRYMYLVQAEGVPSNGRGTCTLSSGRKPFPWTVHRSPGGVPPGGVTSA</sequence>
<feature type="compositionally biased region" description="Polar residues" evidence="1">
    <location>
        <begin position="84"/>
        <end position="104"/>
    </location>
</feature>
<dbReference type="CDD" id="cd00303">
    <property type="entry name" value="retropepsin_like"/>
    <property type="match status" value="1"/>
</dbReference>
<protein>
    <recommendedName>
        <fullName evidence="4">Peptidase A2 domain-containing protein</fullName>
    </recommendedName>
</protein>
<comment type="caution">
    <text evidence="2">The sequence shown here is derived from an EMBL/GenBank/DDBJ whole genome shotgun (WGS) entry which is preliminary data.</text>
</comment>
<feature type="compositionally biased region" description="Low complexity" evidence="1">
    <location>
        <begin position="50"/>
        <end position="59"/>
    </location>
</feature>
<proteinExistence type="predicted"/>
<name>A0A5B0RBH9_PUCGR</name>
<accession>A0A5B0RBH9</accession>
<evidence type="ECO:0000256" key="1">
    <source>
        <dbReference type="SAM" id="MobiDB-lite"/>
    </source>
</evidence>
<gene>
    <name evidence="2" type="ORF">PGTUg99_037544</name>
</gene>
<dbReference type="SUPFAM" id="SSF50630">
    <property type="entry name" value="Acid proteases"/>
    <property type="match status" value="1"/>
</dbReference>
<feature type="compositionally biased region" description="Basic and acidic residues" evidence="1">
    <location>
        <begin position="105"/>
        <end position="119"/>
    </location>
</feature>